<gene>
    <name evidence="1" type="ORF">E5329_01005</name>
</gene>
<proteinExistence type="predicted"/>
<organism evidence="1 2">
    <name type="scientific">Petralouisia muris</name>
    <dbReference type="NCBI Taxonomy" id="3032872"/>
    <lineage>
        <taxon>Bacteria</taxon>
        <taxon>Bacillati</taxon>
        <taxon>Bacillota</taxon>
        <taxon>Clostridia</taxon>
        <taxon>Lachnospirales</taxon>
        <taxon>Lachnospiraceae</taxon>
        <taxon>Petralouisia</taxon>
    </lineage>
</organism>
<evidence type="ECO:0000313" key="2">
    <source>
        <dbReference type="Proteomes" id="UP000304953"/>
    </source>
</evidence>
<name>A0AC61S1W7_9FIRM</name>
<protein>
    <submittedName>
        <fullName evidence="1">Sodium:solute symporter family protein</fullName>
    </submittedName>
</protein>
<comment type="caution">
    <text evidence="1">The sequence shown here is derived from an EMBL/GenBank/DDBJ whole genome shotgun (WGS) entry which is preliminary data.</text>
</comment>
<evidence type="ECO:0000313" key="1">
    <source>
        <dbReference type="EMBL" id="TGY98383.1"/>
    </source>
</evidence>
<sequence>MNIFLIGVIVSIIVYLVVGLYAGRQVKDVNDYYVSGRNAPTLLISGTLFASMLSVNGFMGDQGWCYTGNITSLVFLNALCACGYVFGPLVFGRYLRRSECTTMPEYFGARYKDLKIRRVAAVITIVSLTAYLLACITGVGILMQELTGFSYEACLLLAWGCFTAFTFYSGSKGVVLTDTIMFLVFLFAAILSGPVIFGAQGGISELLANLMNNPAAPEGLLDFHGNIAGTGAQDVFGAMMYAITMGIIWFITVAVSPWQAGRNLMAKSEHVTFRSGVIAAICTVIFLMYLNLQSVAVLNLNGALEDPQRVLIWASFEVLPKLLGTLLLAGIMAAGLSSASTFLSVIGFSVTSDIIKKDFKDEAAQLRFSRIVMLVVGVLALILAYMGLGGIRVISWFASTIIAASWVVPGVGSVLSKKLSAAGARYSMIAGFAGFMVTKCLSGFGIQPFASIFVNFLDPFFIGLYLSLIFAVIGSKLQPVGKEEAEYRKELLVLPESEKSAAEYKRDRMYGYLLIAVGIATTCFLLFGWALPYNGIL</sequence>
<dbReference type="EMBL" id="SRYA01000001">
    <property type="protein sequence ID" value="TGY98383.1"/>
    <property type="molecule type" value="Genomic_DNA"/>
</dbReference>
<dbReference type="Proteomes" id="UP000304953">
    <property type="component" value="Unassembled WGS sequence"/>
</dbReference>
<accession>A0AC61S1W7</accession>
<reference evidence="1" key="1">
    <citation type="submission" date="2019-04" db="EMBL/GenBank/DDBJ databases">
        <title>Microbes associate with the intestines of laboratory mice.</title>
        <authorList>
            <person name="Navarre W."/>
            <person name="Wong E."/>
            <person name="Huang K."/>
            <person name="Tropini C."/>
            <person name="Ng K."/>
            <person name="Yu B."/>
        </authorList>
    </citation>
    <scope>NUCLEOTIDE SEQUENCE</scope>
    <source>
        <strain evidence="1">NM01_1-7b</strain>
    </source>
</reference>
<keyword evidence="2" id="KW-1185">Reference proteome</keyword>